<dbReference type="Proteomes" id="UP000233517">
    <property type="component" value="Unassembled WGS sequence"/>
</dbReference>
<dbReference type="InterPro" id="IPR020568">
    <property type="entry name" value="Ribosomal_Su5_D2-typ_SF"/>
</dbReference>
<name>A0A2N2E9S1_9BACT</name>
<dbReference type="FunFam" id="3.30.230.10:FF:000001">
    <property type="entry name" value="30S ribosomal protein S9"/>
    <property type="match status" value="1"/>
</dbReference>
<dbReference type="GO" id="GO:0006412">
    <property type="term" value="P:translation"/>
    <property type="evidence" value="ECO:0007669"/>
    <property type="project" value="UniProtKB-UniRule"/>
</dbReference>
<dbReference type="SUPFAM" id="SSF54211">
    <property type="entry name" value="Ribosomal protein S5 domain 2-like"/>
    <property type="match status" value="1"/>
</dbReference>
<protein>
    <recommendedName>
        <fullName evidence="4 5">Small ribosomal subunit protein uS9</fullName>
    </recommendedName>
</protein>
<dbReference type="InterPro" id="IPR023035">
    <property type="entry name" value="Ribosomal_uS9_bac/plastid"/>
</dbReference>
<dbReference type="HAMAP" id="MF_00532_B">
    <property type="entry name" value="Ribosomal_uS9_B"/>
    <property type="match status" value="1"/>
</dbReference>
<dbReference type="Gene3D" id="3.30.230.10">
    <property type="match status" value="1"/>
</dbReference>
<dbReference type="GO" id="GO:0022627">
    <property type="term" value="C:cytosolic small ribosomal subunit"/>
    <property type="evidence" value="ECO:0007669"/>
    <property type="project" value="TreeGrafter"/>
</dbReference>
<dbReference type="GO" id="GO:0003735">
    <property type="term" value="F:structural constituent of ribosome"/>
    <property type="evidence" value="ECO:0007669"/>
    <property type="project" value="InterPro"/>
</dbReference>
<evidence type="ECO:0000256" key="1">
    <source>
        <dbReference type="ARBA" id="ARBA00005251"/>
    </source>
</evidence>
<dbReference type="InterPro" id="IPR014721">
    <property type="entry name" value="Ribsml_uS5_D2-typ_fold_subgr"/>
</dbReference>
<gene>
    <name evidence="5" type="primary">rpsI</name>
    <name evidence="7" type="ORF">CVU82_02480</name>
</gene>
<keyword evidence="2 5" id="KW-0689">Ribosomal protein</keyword>
<dbReference type="EMBL" id="PHAI01000002">
    <property type="protein sequence ID" value="PKM91439.1"/>
    <property type="molecule type" value="Genomic_DNA"/>
</dbReference>
<reference evidence="7 8" key="1">
    <citation type="journal article" date="2017" name="ISME J.">
        <title>Potential for microbial H2 and metal transformations associated with novel bacteria and archaea in deep terrestrial subsurface sediments.</title>
        <authorList>
            <person name="Hernsdorf A.W."/>
            <person name="Amano Y."/>
            <person name="Miyakawa K."/>
            <person name="Ise K."/>
            <person name="Suzuki Y."/>
            <person name="Anantharaman K."/>
            <person name="Probst A."/>
            <person name="Burstein D."/>
            <person name="Thomas B.C."/>
            <person name="Banfield J.F."/>
        </authorList>
    </citation>
    <scope>NUCLEOTIDE SEQUENCE [LARGE SCALE GENOMIC DNA]</scope>
    <source>
        <strain evidence="7">HGW-Falkowbacteria-1</strain>
    </source>
</reference>
<organism evidence="7 8">
    <name type="scientific">Candidatus Falkowbacteria bacterium HGW-Falkowbacteria-1</name>
    <dbReference type="NCBI Taxonomy" id="2013768"/>
    <lineage>
        <taxon>Bacteria</taxon>
        <taxon>Candidatus Falkowiibacteriota</taxon>
    </lineage>
</organism>
<evidence type="ECO:0000256" key="2">
    <source>
        <dbReference type="ARBA" id="ARBA00022980"/>
    </source>
</evidence>
<dbReference type="PANTHER" id="PTHR21569">
    <property type="entry name" value="RIBOSOMAL PROTEIN S9"/>
    <property type="match status" value="1"/>
</dbReference>
<feature type="region of interest" description="Disordered" evidence="6">
    <location>
        <begin position="160"/>
        <end position="185"/>
    </location>
</feature>
<evidence type="ECO:0000256" key="5">
    <source>
        <dbReference type="HAMAP-Rule" id="MF_00532"/>
    </source>
</evidence>
<evidence type="ECO:0000256" key="6">
    <source>
        <dbReference type="SAM" id="MobiDB-lite"/>
    </source>
</evidence>
<dbReference type="InterPro" id="IPR000754">
    <property type="entry name" value="Ribosomal_uS9"/>
</dbReference>
<keyword evidence="3 5" id="KW-0687">Ribonucleoprotein</keyword>
<dbReference type="PANTHER" id="PTHR21569:SF1">
    <property type="entry name" value="SMALL RIBOSOMAL SUBUNIT PROTEIN US9M"/>
    <property type="match status" value="1"/>
</dbReference>
<evidence type="ECO:0000256" key="3">
    <source>
        <dbReference type="ARBA" id="ARBA00023274"/>
    </source>
</evidence>
<sequence length="185" mass="20737">MSEIKKTSKKSTVKKEEVKVKKIVKKEKEVKAVKAVKAVVEKKSSVAKPLVKKEALSSKYIQATGRRKTAVAQVRLYYPGKGDVVINNTVATEFLSEDNLNVALQPIKSCSKLKDFDFSVIVRGGGSSSQIEAIRHGIARTLLKYDPELKTILKTNGYLTRDPRKKERKKPGLKKARKAPQWSKR</sequence>
<evidence type="ECO:0000313" key="7">
    <source>
        <dbReference type="EMBL" id="PKM91439.1"/>
    </source>
</evidence>
<dbReference type="NCBIfam" id="NF001099">
    <property type="entry name" value="PRK00132.1"/>
    <property type="match status" value="1"/>
</dbReference>
<proteinExistence type="inferred from homology"/>
<comment type="similarity">
    <text evidence="1 5">Belongs to the universal ribosomal protein uS9 family.</text>
</comment>
<evidence type="ECO:0000313" key="8">
    <source>
        <dbReference type="Proteomes" id="UP000233517"/>
    </source>
</evidence>
<feature type="compositionally biased region" description="Basic residues" evidence="6">
    <location>
        <begin position="166"/>
        <end position="185"/>
    </location>
</feature>
<dbReference type="AlphaFoldDB" id="A0A2N2E9S1"/>
<dbReference type="Pfam" id="PF00380">
    <property type="entry name" value="Ribosomal_S9"/>
    <property type="match status" value="1"/>
</dbReference>
<comment type="caution">
    <text evidence="7">The sequence shown here is derived from an EMBL/GenBank/DDBJ whole genome shotgun (WGS) entry which is preliminary data.</text>
</comment>
<dbReference type="GO" id="GO:0003723">
    <property type="term" value="F:RNA binding"/>
    <property type="evidence" value="ECO:0007669"/>
    <property type="project" value="TreeGrafter"/>
</dbReference>
<evidence type="ECO:0000256" key="4">
    <source>
        <dbReference type="ARBA" id="ARBA00035259"/>
    </source>
</evidence>
<accession>A0A2N2E9S1</accession>